<dbReference type="Proteomes" id="UP000218767">
    <property type="component" value="Unassembled WGS sequence"/>
</dbReference>
<feature type="transmembrane region" description="Helical" evidence="1">
    <location>
        <begin position="32"/>
        <end position="51"/>
    </location>
</feature>
<name>A0A2A4X090_9GAMM</name>
<keyword evidence="1" id="KW-0472">Membrane</keyword>
<feature type="transmembrane region" description="Helical" evidence="1">
    <location>
        <begin position="121"/>
        <end position="142"/>
    </location>
</feature>
<protein>
    <recommendedName>
        <fullName evidence="4">DUF2306 domain-containing protein</fullName>
    </recommendedName>
</protein>
<gene>
    <name evidence="2" type="ORF">COB20_11755</name>
</gene>
<feature type="transmembrane region" description="Helical" evidence="1">
    <location>
        <begin position="189"/>
        <end position="210"/>
    </location>
</feature>
<feature type="transmembrane region" description="Helical" evidence="1">
    <location>
        <begin position="216"/>
        <end position="237"/>
    </location>
</feature>
<evidence type="ECO:0000313" key="2">
    <source>
        <dbReference type="EMBL" id="PCI75960.1"/>
    </source>
</evidence>
<dbReference type="AlphaFoldDB" id="A0A2A4X090"/>
<sequence>MVDVSSVELPSSNGQDIFNTPSRRKMRKVLDIVGWLLVFLLLFVGLSSLFGRVGFMNNEFSKEVANIGEGLDDFGIRYIQHYFMAGVHLVFGFVVYVCAPFQFMTSIRKRFISFHRWTGRAWMISAAAAGFTGAFFGIVWPFTGHQGFGLLQTGINAIVGPYTLFCLYKAYSNIRARNFGEHREWMIRTFALMLGVATQRVLMLVLIPLTGIGAEIMFASCMVLGMAINIAIAEYWIKLTRTPGNGHRHWKDLDRKFAQKM</sequence>
<dbReference type="Pfam" id="PF10067">
    <property type="entry name" value="DUF2306"/>
    <property type="match status" value="1"/>
</dbReference>
<evidence type="ECO:0000256" key="1">
    <source>
        <dbReference type="SAM" id="Phobius"/>
    </source>
</evidence>
<accession>A0A2A4X090</accession>
<reference evidence="3" key="1">
    <citation type="submission" date="2017-08" db="EMBL/GenBank/DDBJ databases">
        <title>A dynamic microbial community with high functional redundancy inhabits the cold, oxic subseafloor aquifer.</title>
        <authorList>
            <person name="Tully B.J."/>
            <person name="Wheat C.G."/>
            <person name="Glazer B.T."/>
            <person name="Huber J.A."/>
        </authorList>
    </citation>
    <scope>NUCLEOTIDE SEQUENCE [LARGE SCALE GENOMIC DNA]</scope>
</reference>
<evidence type="ECO:0008006" key="4">
    <source>
        <dbReference type="Google" id="ProtNLM"/>
    </source>
</evidence>
<keyword evidence="1" id="KW-0812">Transmembrane</keyword>
<evidence type="ECO:0000313" key="3">
    <source>
        <dbReference type="Proteomes" id="UP000218767"/>
    </source>
</evidence>
<dbReference type="EMBL" id="NVUL01000064">
    <property type="protein sequence ID" value="PCI75960.1"/>
    <property type="molecule type" value="Genomic_DNA"/>
</dbReference>
<proteinExistence type="predicted"/>
<comment type="caution">
    <text evidence="2">The sequence shown here is derived from an EMBL/GenBank/DDBJ whole genome shotgun (WGS) entry which is preliminary data.</text>
</comment>
<feature type="transmembrane region" description="Helical" evidence="1">
    <location>
        <begin position="82"/>
        <end position="101"/>
    </location>
</feature>
<feature type="transmembrane region" description="Helical" evidence="1">
    <location>
        <begin position="148"/>
        <end position="168"/>
    </location>
</feature>
<dbReference type="InterPro" id="IPR018750">
    <property type="entry name" value="DUF2306_membrane"/>
</dbReference>
<organism evidence="2 3">
    <name type="scientific">SAR86 cluster bacterium</name>
    <dbReference type="NCBI Taxonomy" id="2030880"/>
    <lineage>
        <taxon>Bacteria</taxon>
        <taxon>Pseudomonadati</taxon>
        <taxon>Pseudomonadota</taxon>
        <taxon>Gammaproteobacteria</taxon>
        <taxon>SAR86 cluster</taxon>
    </lineage>
</organism>
<keyword evidence="1" id="KW-1133">Transmembrane helix</keyword>